<organism evidence="1 2">
    <name type="scientific">Octadecabacter antarcticus 307</name>
    <dbReference type="NCBI Taxonomy" id="391626"/>
    <lineage>
        <taxon>Bacteria</taxon>
        <taxon>Pseudomonadati</taxon>
        <taxon>Pseudomonadota</taxon>
        <taxon>Alphaproteobacteria</taxon>
        <taxon>Rhodobacterales</taxon>
        <taxon>Roseobacteraceae</taxon>
        <taxon>Octadecabacter</taxon>
    </lineage>
</organism>
<gene>
    <name evidence="1" type="ORF">OAN307_c32950</name>
</gene>
<keyword evidence="2" id="KW-1185">Reference proteome</keyword>
<dbReference type="EMBL" id="CP003740">
    <property type="protein sequence ID" value="AGI68805.1"/>
    <property type="molecule type" value="Genomic_DNA"/>
</dbReference>
<evidence type="ECO:0000313" key="1">
    <source>
        <dbReference type="EMBL" id="AGI68805.1"/>
    </source>
</evidence>
<reference evidence="1 2" key="1">
    <citation type="journal article" date="2013" name="PLoS ONE">
        <title>Poles Apart: Arctic and Antarctic Octadecabacter strains Share High Genome Plasticity and a New Type of Xanthorhodopsin.</title>
        <authorList>
            <person name="Vollmers J."/>
            <person name="Voget S."/>
            <person name="Dietrich S."/>
            <person name="Gollnow K."/>
            <person name="Smits M."/>
            <person name="Meyer K."/>
            <person name="Brinkhoff T."/>
            <person name="Simon M."/>
            <person name="Daniel R."/>
        </authorList>
    </citation>
    <scope>NUCLEOTIDE SEQUENCE [LARGE SCALE GENOMIC DNA]</scope>
    <source>
        <strain evidence="1 2">307</strain>
    </source>
</reference>
<dbReference type="HOGENOM" id="CLU_1804236_0_0_5"/>
<dbReference type="KEGG" id="oat:OAN307_c32950"/>
<evidence type="ECO:0000313" key="2">
    <source>
        <dbReference type="Proteomes" id="UP000005307"/>
    </source>
</evidence>
<name>M9RG65_9RHOB</name>
<dbReference type="STRING" id="391626.OAN307_c32950"/>
<proteinExistence type="predicted"/>
<dbReference type="AlphaFoldDB" id="M9RG65"/>
<protein>
    <submittedName>
        <fullName evidence="1">Uncharacterized protein</fullName>
    </submittedName>
</protein>
<sequence>MLQTDPIRLSSHKGEVLRRVNMWGNQTKRDKPYAIKSAESFLVQADRGNANHKDRAADVKYWRKYNHNDVHDTRIQRWSDRVSQAVAELRNDPELDALHISAVKHHKDRIAKLLDGSESSKLYRRVRRHQRDNRGIIPSATSD</sequence>
<dbReference type="Proteomes" id="UP000005307">
    <property type="component" value="Chromosome"/>
</dbReference>
<accession>M9RG65</accession>
<dbReference type="RefSeq" id="WP_015500784.1">
    <property type="nucleotide sequence ID" value="NC_020911.1"/>
</dbReference>
<dbReference type="OrthoDB" id="4964299at2"/>